<evidence type="ECO:0000313" key="8">
    <source>
        <dbReference type="EMBL" id="UQA91092.1"/>
    </source>
</evidence>
<dbReference type="RefSeq" id="WP_248861884.1">
    <property type="nucleotide sequence ID" value="NZ_CP086322.1"/>
</dbReference>
<keyword evidence="5 6" id="KW-0472">Membrane</keyword>
<evidence type="ECO:0000256" key="5">
    <source>
        <dbReference type="ARBA" id="ARBA00023136"/>
    </source>
</evidence>
<evidence type="ECO:0000256" key="4">
    <source>
        <dbReference type="ARBA" id="ARBA00022989"/>
    </source>
</evidence>
<dbReference type="InterPro" id="IPR051790">
    <property type="entry name" value="Cytochrome_c-biogenesis_DsbD"/>
</dbReference>
<feature type="transmembrane region" description="Helical" evidence="6">
    <location>
        <begin position="125"/>
        <end position="145"/>
    </location>
</feature>
<comment type="subcellular location">
    <subcellularLocation>
        <location evidence="1">Membrane</location>
        <topology evidence="1">Multi-pass membrane protein</topology>
    </subcellularLocation>
</comment>
<keyword evidence="4 6" id="KW-1133">Transmembrane helix</keyword>
<feature type="transmembrane region" description="Helical" evidence="6">
    <location>
        <begin position="203"/>
        <end position="225"/>
    </location>
</feature>
<evidence type="ECO:0000256" key="1">
    <source>
        <dbReference type="ARBA" id="ARBA00004141"/>
    </source>
</evidence>
<sequence length="280" mass="28985">MSTHRPPRAPARLKGPSVLLASVDVGQVVGSGSLLLAAPIALAAGAITVASPCCLPLVPGYLSYATGMTAADAHAEHDSPSPGGKPRHRALLGTALFVLGFAAVFTAYGALFGAVSTLLLAHQDVIIRVLGVLTILLGLMFMGAFQRIPLLSRTLRPQYTPKAGVASAPVLGVMFGIGWTPCIGPTLAAVLSLSITTGSAGRGAFLAFLYAVGVGIPFLLFTLALGKSLRAFTFARRHTRTVLRIGGALLVAVGIAQVSGLWTLMIYEMQVWVGGYELPL</sequence>
<gene>
    <name evidence="8" type="ORF">K9S39_03620</name>
</gene>
<comment type="similarity">
    <text evidence="2">Belongs to the DsbD family.</text>
</comment>
<protein>
    <submittedName>
        <fullName evidence="8">Cytochrome c biogenesis protein CcdA</fullName>
    </submittedName>
</protein>
<dbReference type="Proteomes" id="UP000830115">
    <property type="component" value="Chromosome"/>
</dbReference>
<dbReference type="PANTHER" id="PTHR31272">
    <property type="entry name" value="CYTOCHROME C-TYPE BIOGENESIS PROTEIN HI_1454-RELATED"/>
    <property type="match status" value="1"/>
</dbReference>
<accession>A0ABY4M014</accession>
<evidence type="ECO:0000256" key="2">
    <source>
        <dbReference type="ARBA" id="ARBA00006143"/>
    </source>
</evidence>
<organism evidence="8 9">
    <name type="scientific">Streptomyces halobius</name>
    <dbReference type="NCBI Taxonomy" id="2879846"/>
    <lineage>
        <taxon>Bacteria</taxon>
        <taxon>Bacillati</taxon>
        <taxon>Actinomycetota</taxon>
        <taxon>Actinomycetes</taxon>
        <taxon>Kitasatosporales</taxon>
        <taxon>Streptomycetaceae</taxon>
        <taxon>Streptomyces</taxon>
    </lineage>
</organism>
<feature type="transmembrane region" description="Helical" evidence="6">
    <location>
        <begin position="95"/>
        <end position="119"/>
    </location>
</feature>
<evidence type="ECO:0000256" key="3">
    <source>
        <dbReference type="ARBA" id="ARBA00022692"/>
    </source>
</evidence>
<feature type="domain" description="Cytochrome C biogenesis protein transmembrane" evidence="7">
    <location>
        <begin position="37"/>
        <end position="254"/>
    </location>
</feature>
<keyword evidence="3 6" id="KW-0812">Transmembrane</keyword>
<keyword evidence="9" id="KW-1185">Reference proteome</keyword>
<reference evidence="8" key="1">
    <citation type="submission" date="2021-10" db="EMBL/GenBank/DDBJ databases">
        <title>Streptomyces nigrumlapis sp.nov.,an antimicrobial producing actinobacterium isolated from Black Gobi rocks.</title>
        <authorList>
            <person name="Wen Y."/>
            <person name="Zhang W."/>
            <person name="Liu X.G."/>
        </authorList>
    </citation>
    <scope>NUCLEOTIDE SEQUENCE</scope>
    <source>
        <strain evidence="8">ST13-2-2</strain>
    </source>
</reference>
<evidence type="ECO:0000313" key="9">
    <source>
        <dbReference type="Proteomes" id="UP000830115"/>
    </source>
</evidence>
<feature type="transmembrane region" description="Helical" evidence="6">
    <location>
        <begin position="166"/>
        <end position="191"/>
    </location>
</feature>
<evidence type="ECO:0000256" key="6">
    <source>
        <dbReference type="SAM" id="Phobius"/>
    </source>
</evidence>
<evidence type="ECO:0000259" key="7">
    <source>
        <dbReference type="Pfam" id="PF02683"/>
    </source>
</evidence>
<dbReference type="Pfam" id="PF02683">
    <property type="entry name" value="DsbD_TM"/>
    <property type="match status" value="1"/>
</dbReference>
<proteinExistence type="inferred from homology"/>
<name>A0ABY4M014_9ACTN</name>
<feature type="transmembrane region" description="Helical" evidence="6">
    <location>
        <begin position="245"/>
        <end position="267"/>
    </location>
</feature>
<dbReference type="InterPro" id="IPR003834">
    <property type="entry name" value="Cyt_c_assmbl_TM_dom"/>
</dbReference>
<dbReference type="EMBL" id="CP086322">
    <property type="protein sequence ID" value="UQA91092.1"/>
    <property type="molecule type" value="Genomic_DNA"/>
</dbReference>
<dbReference type="PANTHER" id="PTHR31272:SF4">
    <property type="entry name" value="CYTOCHROME C-TYPE BIOGENESIS PROTEIN HI_1454-RELATED"/>
    <property type="match status" value="1"/>
</dbReference>